<sequence>MAKKGAVQQLQADLQNDEDFARFLERPGLLVLDVYSDWCGPCLGMVGSLRRVKLEYGGDNLQLAICKSDTITDLKRFNKRSEPTWLFVTGGKAVNIMYGTDAPKLLAVVIKELEKTLQKLPRSHVYDIAELQPIEVEQLRVKTEALEKLERIERDAKNKKQNDYLNQVTDAIMENMPDIGVTVFGPQVNRDMFKKLTEPAEPLKMQCKDRKVVQVTAEQFDIVNYACRNPMPPDVLEQLDGKELLMCFWKIDETVGTVPNVLAAYAHELTKERSAPPNEQFFEEHAIPPIISPMKIKFEVELKEGEVWVEDVSSEEEQKPVKGKKQPKLKSPTHQEDATPVPVDEEVGEQDGEEEGSEEDGPEYGADGLPSLPSMPFDIDLDLDLGDDMGEEEEEVKEEEPPKPLTRTKTVKMPAVWVPNNRRTHAALIYMFFRGQTTGFLAPDPKPEPPHIIMAFDATKRREIMHVVERHREEVPLYGYFTNDDPDGTELIANSTDKYDYYPEQLLSDKIVLKVNKVQSNMMLSLVSYGPSYVSPNVTAGHDEALKFFPDDYRQQEEPPADVKQKKVKKGKKGEEIPEKAREKAASLEPQRTTLPADAGAAVSADVQQPGEDIEKETSQTAVQGAEGEAAVPPTTEGEGAPAPEGESVVAEVTHESAPTEAAAEEAPQPGEAVAETSAPPESAPPEVAPEPPKEETPPVEAPPTEAPPPEPTPPEPTPPEAAPTEAPPAEEPPTEAPPPEAPPPDAE</sequence>
<dbReference type="InterPro" id="IPR013766">
    <property type="entry name" value="Thioredoxin_domain"/>
</dbReference>
<feature type="compositionally biased region" description="Pro residues" evidence="1">
    <location>
        <begin position="700"/>
        <end position="748"/>
    </location>
</feature>
<dbReference type="InterPro" id="IPR017937">
    <property type="entry name" value="Thioredoxin_CS"/>
</dbReference>
<feature type="compositionally biased region" description="Basic and acidic residues" evidence="1">
    <location>
        <begin position="573"/>
        <end position="586"/>
    </location>
</feature>
<reference evidence="4 5" key="1">
    <citation type="journal article" date="2007" name="Nature">
        <title>Evolution of genes and genomes on the Drosophila phylogeny.</title>
        <authorList>
            <consortium name="Drosophila 12 Genomes Consortium"/>
            <person name="Clark A.G."/>
            <person name="Eisen M.B."/>
            <person name="Smith D.R."/>
            <person name="Bergman C.M."/>
            <person name="Oliver B."/>
            <person name="Markow T.A."/>
            <person name="Kaufman T.C."/>
            <person name="Kellis M."/>
            <person name="Gelbart W."/>
            <person name="Iyer V.N."/>
            <person name="Pollard D.A."/>
            <person name="Sackton T.B."/>
            <person name="Larracuente A.M."/>
            <person name="Singh N.D."/>
            <person name="Abad J.P."/>
            <person name="Abt D.N."/>
            <person name="Adryan B."/>
            <person name="Aguade M."/>
            <person name="Akashi H."/>
            <person name="Anderson W.W."/>
            <person name="Aquadro C.F."/>
            <person name="Ardell D.H."/>
            <person name="Arguello R."/>
            <person name="Artieri C.G."/>
            <person name="Barbash D.A."/>
            <person name="Barker D."/>
            <person name="Barsanti P."/>
            <person name="Batterham P."/>
            <person name="Batzoglou S."/>
            <person name="Begun D."/>
            <person name="Bhutkar A."/>
            <person name="Blanco E."/>
            <person name="Bosak S.A."/>
            <person name="Bradley R.K."/>
            <person name="Brand A.D."/>
            <person name="Brent M.R."/>
            <person name="Brooks A.N."/>
            <person name="Brown R.H."/>
            <person name="Butlin R.K."/>
            <person name="Caggese C."/>
            <person name="Calvi B.R."/>
            <person name="Bernardo de Carvalho A."/>
            <person name="Caspi A."/>
            <person name="Castrezana S."/>
            <person name="Celniker S.E."/>
            <person name="Chang J.L."/>
            <person name="Chapple C."/>
            <person name="Chatterji S."/>
            <person name="Chinwalla A."/>
            <person name="Civetta A."/>
            <person name="Clifton S.W."/>
            <person name="Comeron J.M."/>
            <person name="Costello J.C."/>
            <person name="Coyne J.A."/>
            <person name="Daub J."/>
            <person name="David R.G."/>
            <person name="Delcher A.L."/>
            <person name="Delehaunty K."/>
            <person name="Do C.B."/>
            <person name="Ebling H."/>
            <person name="Edwards K."/>
            <person name="Eickbush T."/>
            <person name="Evans J.D."/>
            <person name="Filipski A."/>
            <person name="Findeiss S."/>
            <person name="Freyhult E."/>
            <person name="Fulton L."/>
            <person name="Fulton R."/>
            <person name="Garcia A.C."/>
            <person name="Gardiner A."/>
            <person name="Garfield D.A."/>
            <person name="Garvin B.E."/>
            <person name="Gibson G."/>
            <person name="Gilbert D."/>
            <person name="Gnerre S."/>
            <person name="Godfrey J."/>
            <person name="Good R."/>
            <person name="Gotea V."/>
            <person name="Gravely B."/>
            <person name="Greenberg A.J."/>
            <person name="Griffiths-Jones S."/>
            <person name="Gross S."/>
            <person name="Guigo R."/>
            <person name="Gustafson E.A."/>
            <person name="Haerty W."/>
            <person name="Hahn M.W."/>
            <person name="Halligan D.L."/>
            <person name="Halpern A.L."/>
            <person name="Halter G.M."/>
            <person name="Han M.V."/>
            <person name="Heger A."/>
            <person name="Hillier L."/>
            <person name="Hinrichs A.S."/>
            <person name="Holmes I."/>
            <person name="Hoskins R.A."/>
            <person name="Hubisz M.J."/>
            <person name="Hultmark D."/>
            <person name="Huntley M.A."/>
            <person name="Jaffe D.B."/>
            <person name="Jagadeeshan S."/>
            <person name="Jeck W.R."/>
            <person name="Johnson J."/>
            <person name="Jones C.D."/>
            <person name="Jordan W.C."/>
            <person name="Karpen G.H."/>
            <person name="Kataoka E."/>
            <person name="Keightley P.D."/>
            <person name="Kheradpour P."/>
            <person name="Kirkness E.F."/>
            <person name="Koerich L.B."/>
            <person name="Kristiansen K."/>
            <person name="Kudrna D."/>
            <person name="Kulathinal R.J."/>
            <person name="Kumar S."/>
            <person name="Kwok R."/>
            <person name="Lander E."/>
            <person name="Langley C.H."/>
            <person name="Lapoint R."/>
            <person name="Lazzaro B.P."/>
            <person name="Lee S.J."/>
            <person name="Levesque L."/>
            <person name="Li R."/>
            <person name="Lin C.F."/>
            <person name="Lin M.F."/>
            <person name="Lindblad-Toh K."/>
            <person name="Llopart A."/>
            <person name="Long M."/>
            <person name="Low L."/>
            <person name="Lozovsky E."/>
            <person name="Lu J."/>
            <person name="Luo M."/>
            <person name="Machado C.A."/>
            <person name="Makalowski W."/>
            <person name="Marzo M."/>
            <person name="Matsuda M."/>
            <person name="Matzkin L."/>
            <person name="McAllister B."/>
            <person name="McBride C.S."/>
            <person name="McKernan B."/>
            <person name="McKernan K."/>
            <person name="Mendez-Lago M."/>
            <person name="Minx P."/>
            <person name="Mollenhauer M.U."/>
            <person name="Montooth K."/>
            <person name="Mount S.M."/>
            <person name="Mu X."/>
            <person name="Myers E."/>
            <person name="Negre B."/>
            <person name="Newfeld S."/>
            <person name="Nielsen R."/>
            <person name="Noor M.A."/>
            <person name="O'Grady P."/>
            <person name="Pachter L."/>
            <person name="Papaceit M."/>
            <person name="Parisi M.J."/>
            <person name="Parisi M."/>
            <person name="Parts L."/>
            <person name="Pedersen J.S."/>
            <person name="Pesole G."/>
            <person name="Phillippy A.M."/>
            <person name="Ponting C.P."/>
            <person name="Pop M."/>
            <person name="Porcelli D."/>
            <person name="Powell J.R."/>
            <person name="Prohaska S."/>
            <person name="Pruitt K."/>
            <person name="Puig M."/>
            <person name="Quesneville H."/>
            <person name="Ram K.R."/>
            <person name="Rand D."/>
            <person name="Rasmussen M.D."/>
            <person name="Reed L.K."/>
            <person name="Reenan R."/>
            <person name="Reily A."/>
            <person name="Remington K.A."/>
            <person name="Rieger T.T."/>
            <person name="Ritchie M.G."/>
            <person name="Robin C."/>
            <person name="Rogers Y.H."/>
            <person name="Rohde C."/>
            <person name="Rozas J."/>
            <person name="Rubenfield M.J."/>
            <person name="Ruiz A."/>
            <person name="Russo S."/>
            <person name="Salzberg S.L."/>
            <person name="Sanchez-Gracia A."/>
            <person name="Saranga D.J."/>
            <person name="Sato H."/>
            <person name="Schaeffer S.W."/>
            <person name="Schatz M.C."/>
            <person name="Schlenke T."/>
            <person name="Schwartz R."/>
            <person name="Segarra C."/>
            <person name="Singh R.S."/>
            <person name="Sirot L."/>
            <person name="Sirota M."/>
            <person name="Sisneros N.B."/>
            <person name="Smith C.D."/>
            <person name="Smith T.F."/>
            <person name="Spieth J."/>
            <person name="Stage D.E."/>
            <person name="Stark A."/>
            <person name="Stephan W."/>
            <person name="Strausberg R.L."/>
            <person name="Strempel S."/>
            <person name="Sturgill D."/>
            <person name="Sutton G."/>
            <person name="Sutton G.G."/>
            <person name="Tao W."/>
            <person name="Teichmann S."/>
            <person name="Tobari Y.N."/>
            <person name="Tomimura Y."/>
            <person name="Tsolas J.M."/>
            <person name="Valente V.L."/>
            <person name="Venter E."/>
            <person name="Venter J.C."/>
            <person name="Vicario S."/>
            <person name="Vieira F.G."/>
            <person name="Vilella A.J."/>
            <person name="Villasante A."/>
            <person name="Walenz B."/>
            <person name="Wang J."/>
            <person name="Wasserman M."/>
            <person name="Watts T."/>
            <person name="Wilson D."/>
            <person name="Wilson R.K."/>
            <person name="Wing R.A."/>
            <person name="Wolfner M.F."/>
            <person name="Wong A."/>
            <person name="Wong G.K."/>
            <person name="Wu C.I."/>
            <person name="Wu G."/>
            <person name="Yamamoto D."/>
            <person name="Yang H.P."/>
            <person name="Yang S.P."/>
            <person name="Yorke J.A."/>
            <person name="Yoshida K."/>
            <person name="Zdobnov E."/>
            <person name="Zhang P."/>
            <person name="Zhang Y."/>
            <person name="Zimin A.V."/>
            <person name="Baldwin J."/>
            <person name="Abdouelleil A."/>
            <person name="Abdulkadir J."/>
            <person name="Abebe A."/>
            <person name="Abera B."/>
            <person name="Abreu J."/>
            <person name="Acer S.C."/>
            <person name="Aftuck L."/>
            <person name="Alexander A."/>
            <person name="An P."/>
            <person name="Anderson E."/>
            <person name="Anderson S."/>
            <person name="Arachi H."/>
            <person name="Azer M."/>
            <person name="Bachantsang P."/>
            <person name="Barry A."/>
            <person name="Bayul T."/>
            <person name="Berlin A."/>
            <person name="Bessette D."/>
            <person name="Bloom T."/>
            <person name="Blye J."/>
            <person name="Boguslavskiy L."/>
            <person name="Bonnet C."/>
            <person name="Boukhgalter B."/>
            <person name="Bourzgui I."/>
            <person name="Brown A."/>
            <person name="Cahill P."/>
            <person name="Channer S."/>
            <person name="Cheshatsang Y."/>
            <person name="Chuda L."/>
            <person name="Citroen M."/>
            <person name="Collymore A."/>
            <person name="Cooke P."/>
            <person name="Costello M."/>
            <person name="D'Aco K."/>
            <person name="Daza R."/>
            <person name="De Haan G."/>
            <person name="DeGray S."/>
            <person name="DeMaso C."/>
            <person name="Dhargay N."/>
            <person name="Dooley K."/>
            <person name="Dooley E."/>
            <person name="Doricent M."/>
            <person name="Dorje P."/>
            <person name="Dorjee K."/>
            <person name="Dupes A."/>
            <person name="Elong R."/>
            <person name="Falk J."/>
            <person name="Farina A."/>
            <person name="Faro S."/>
            <person name="Ferguson D."/>
            <person name="Fisher S."/>
            <person name="Foley C.D."/>
            <person name="Franke A."/>
            <person name="Friedrich D."/>
            <person name="Gadbois L."/>
            <person name="Gearin G."/>
            <person name="Gearin C.R."/>
            <person name="Giannoukos G."/>
            <person name="Goode T."/>
            <person name="Graham J."/>
            <person name="Grandbois E."/>
            <person name="Grewal S."/>
            <person name="Gyaltsen K."/>
            <person name="Hafez N."/>
            <person name="Hagos B."/>
            <person name="Hall J."/>
            <person name="Henson C."/>
            <person name="Hollinger A."/>
            <person name="Honan T."/>
            <person name="Huard M.D."/>
            <person name="Hughes L."/>
            <person name="Hurhula B."/>
            <person name="Husby M.E."/>
            <person name="Kamat A."/>
            <person name="Kanga B."/>
            <person name="Kashin S."/>
            <person name="Khazanovich D."/>
            <person name="Kisner P."/>
            <person name="Lance K."/>
            <person name="Lara M."/>
            <person name="Lee W."/>
            <person name="Lennon N."/>
            <person name="Letendre F."/>
            <person name="LeVine R."/>
            <person name="Lipovsky A."/>
            <person name="Liu X."/>
            <person name="Liu J."/>
            <person name="Liu S."/>
            <person name="Lokyitsang T."/>
            <person name="Lokyitsang Y."/>
            <person name="Lubonja R."/>
            <person name="Lui A."/>
            <person name="MacDonald P."/>
            <person name="Magnisalis V."/>
            <person name="Maru K."/>
            <person name="Matthews C."/>
            <person name="McCusker W."/>
            <person name="McDonough S."/>
            <person name="Mehta T."/>
            <person name="Meldrim J."/>
            <person name="Meneus L."/>
            <person name="Mihai O."/>
            <person name="Mihalev A."/>
            <person name="Mihova T."/>
            <person name="Mittelman R."/>
            <person name="Mlenga V."/>
            <person name="Montmayeur A."/>
            <person name="Mulrain L."/>
            <person name="Navidi A."/>
            <person name="Naylor J."/>
            <person name="Negash T."/>
            <person name="Nguyen T."/>
            <person name="Nguyen N."/>
            <person name="Nicol R."/>
            <person name="Norbu C."/>
            <person name="Norbu N."/>
            <person name="Novod N."/>
            <person name="O'Neill B."/>
            <person name="Osman S."/>
            <person name="Markiewicz E."/>
            <person name="Oyono O.L."/>
            <person name="Patti C."/>
            <person name="Phunkhang P."/>
            <person name="Pierre F."/>
            <person name="Priest M."/>
            <person name="Raghuraman S."/>
            <person name="Rege F."/>
            <person name="Reyes R."/>
            <person name="Rise C."/>
            <person name="Rogov P."/>
            <person name="Ross K."/>
            <person name="Ryan E."/>
            <person name="Settipalli S."/>
            <person name="Shea T."/>
            <person name="Sherpa N."/>
            <person name="Shi L."/>
            <person name="Shih D."/>
            <person name="Sparrow T."/>
            <person name="Spaulding J."/>
            <person name="Stalker J."/>
            <person name="Stange-Thomann N."/>
            <person name="Stavropoulos S."/>
            <person name="Stone C."/>
            <person name="Strader C."/>
            <person name="Tesfaye S."/>
            <person name="Thomson T."/>
            <person name="Thoulutsang Y."/>
            <person name="Thoulutsang D."/>
            <person name="Topham K."/>
            <person name="Topping I."/>
            <person name="Tsamla T."/>
            <person name="Vassiliev H."/>
            <person name="Vo A."/>
            <person name="Wangchuk T."/>
            <person name="Wangdi T."/>
            <person name="Weiand M."/>
            <person name="Wilkinson J."/>
            <person name="Wilson A."/>
            <person name="Yadav S."/>
            <person name="Young G."/>
            <person name="Yu Q."/>
            <person name="Zembek L."/>
            <person name="Zhong D."/>
            <person name="Zimmer A."/>
            <person name="Zwirko Z."/>
            <person name="Jaffe D.B."/>
            <person name="Alvarez P."/>
            <person name="Brockman W."/>
            <person name="Butler J."/>
            <person name="Chin C."/>
            <person name="Gnerre S."/>
            <person name="Grabherr M."/>
            <person name="Kleber M."/>
            <person name="Mauceli E."/>
            <person name="MacCallum I."/>
        </authorList>
    </citation>
    <scope>NUCLEOTIDE SEQUENCE [LARGE SCALE GENOMIC DNA]</scope>
    <source>
        <strain evidence="5">Tucson 14030-0811.24</strain>
    </source>
</reference>
<name>B4ND15_DROWI</name>
<feature type="compositionally biased region" description="Basic and acidic residues" evidence="1">
    <location>
        <begin position="556"/>
        <end position="565"/>
    </location>
</feature>
<dbReference type="PhylomeDB" id="B4ND15"/>
<dbReference type="InterPro" id="IPR036249">
    <property type="entry name" value="Thioredoxin-like_sf"/>
</dbReference>
<dbReference type="OMA" id="MQCKDRR"/>
<dbReference type="PROSITE" id="PS00194">
    <property type="entry name" value="THIOREDOXIN_1"/>
    <property type="match status" value="1"/>
</dbReference>
<gene>
    <name evidence="4" type="primary">Dwil\GK24984</name>
    <name evidence="4" type="ORF">Dwil_GK24984</name>
</gene>
<dbReference type="Pfam" id="PF15928">
    <property type="entry name" value="DUF4746"/>
    <property type="match status" value="1"/>
</dbReference>
<dbReference type="InParanoid" id="B4ND15"/>
<feature type="domain" description="Thioredoxin" evidence="2">
    <location>
        <begin position="16"/>
        <end position="107"/>
    </location>
</feature>
<accession>B4ND15</accession>
<proteinExistence type="predicted"/>
<dbReference type="HOGENOM" id="CLU_021815_0_0_1"/>
<feature type="compositionally biased region" description="Low complexity" evidence="1">
    <location>
        <begin position="633"/>
        <end position="647"/>
    </location>
</feature>
<dbReference type="PANTHER" id="PTHR46135:SF3">
    <property type="entry name" value="NME_NM23 FAMILY MEMBER 8"/>
    <property type="match status" value="1"/>
</dbReference>
<evidence type="ECO:0000313" key="5">
    <source>
        <dbReference type="Proteomes" id="UP000007798"/>
    </source>
</evidence>
<dbReference type="STRING" id="7260.B4ND15"/>
<dbReference type="InterPro" id="IPR051766">
    <property type="entry name" value="TXND_domain-containing"/>
</dbReference>
<dbReference type="AlphaFoldDB" id="B4ND15"/>
<dbReference type="OrthoDB" id="10263751at2759"/>
<dbReference type="Gene3D" id="3.40.30.10">
    <property type="entry name" value="Glutaredoxin"/>
    <property type="match status" value="1"/>
</dbReference>
<evidence type="ECO:0000256" key="1">
    <source>
        <dbReference type="SAM" id="MobiDB-lite"/>
    </source>
</evidence>
<evidence type="ECO:0008006" key="6">
    <source>
        <dbReference type="Google" id="ProtNLM"/>
    </source>
</evidence>
<dbReference type="KEGG" id="dwi:6649033"/>
<organism evidence="4 5">
    <name type="scientific">Drosophila willistoni</name>
    <name type="common">Fruit fly</name>
    <dbReference type="NCBI Taxonomy" id="7260"/>
    <lineage>
        <taxon>Eukaryota</taxon>
        <taxon>Metazoa</taxon>
        <taxon>Ecdysozoa</taxon>
        <taxon>Arthropoda</taxon>
        <taxon>Hexapoda</taxon>
        <taxon>Insecta</taxon>
        <taxon>Pterygota</taxon>
        <taxon>Neoptera</taxon>
        <taxon>Endopterygota</taxon>
        <taxon>Diptera</taxon>
        <taxon>Brachycera</taxon>
        <taxon>Muscomorpha</taxon>
        <taxon>Ephydroidea</taxon>
        <taxon>Drosophilidae</taxon>
        <taxon>Drosophila</taxon>
        <taxon>Sophophora</taxon>
    </lineage>
</organism>
<dbReference type="InterPro" id="IPR031827">
    <property type="entry name" value="DUF4746"/>
</dbReference>
<dbReference type="eggNOG" id="KOG0907">
    <property type="taxonomic scope" value="Eukaryota"/>
</dbReference>
<keyword evidence="5" id="KW-1185">Reference proteome</keyword>
<dbReference type="PANTHER" id="PTHR46135">
    <property type="entry name" value="NME/NM23 FAMILY MEMBER 8"/>
    <property type="match status" value="1"/>
</dbReference>
<protein>
    <recommendedName>
        <fullName evidence="6">DUF4746 domain-containing protein</fullName>
    </recommendedName>
</protein>
<dbReference type="SMR" id="B4ND15"/>
<feature type="compositionally biased region" description="Pro residues" evidence="1">
    <location>
        <begin position="682"/>
        <end position="691"/>
    </location>
</feature>
<dbReference type="EMBL" id="CH964239">
    <property type="protein sequence ID" value="EDW82724.1"/>
    <property type="molecule type" value="Genomic_DNA"/>
</dbReference>
<feature type="compositionally biased region" description="Low complexity" evidence="1">
    <location>
        <begin position="656"/>
        <end position="681"/>
    </location>
</feature>
<dbReference type="Proteomes" id="UP000007798">
    <property type="component" value="Unassembled WGS sequence"/>
</dbReference>
<dbReference type="SUPFAM" id="SSF52833">
    <property type="entry name" value="Thioredoxin-like"/>
    <property type="match status" value="1"/>
</dbReference>
<feature type="region of interest" description="Disordered" evidence="1">
    <location>
        <begin position="311"/>
        <end position="375"/>
    </location>
</feature>
<feature type="compositionally biased region" description="Acidic residues" evidence="1">
    <location>
        <begin position="343"/>
        <end position="362"/>
    </location>
</feature>
<dbReference type="PRINTS" id="PR01217">
    <property type="entry name" value="PRICHEXTENSN"/>
</dbReference>
<dbReference type="Pfam" id="PF00085">
    <property type="entry name" value="Thioredoxin"/>
    <property type="match status" value="1"/>
</dbReference>
<evidence type="ECO:0000313" key="4">
    <source>
        <dbReference type="EMBL" id="EDW82724.1"/>
    </source>
</evidence>
<evidence type="ECO:0000259" key="3">
    <source>
        <dbReference type="Pfam" id="PF15928"/>
    </source>
</evidence>
<feature type="domain" description="DUF4746" evidence="3">
    <location>
        <begin position="234"/>
        <end position="558"/>
    </location>
</feature>
<evidence type="ECO:0000259" key="2">
    <source>
        <dbReference type="Pfam" id="PF00085"/>
    </source>
</evidence>
<feature type="region of interest" description="Disordered" evidence="1">
    <location>
        <begin position="556"/>
        <end position="748"/>
    </location>
</feature>